<evidence type="ECO:0000313" key="2">
    <source>
        <dbReference type="Proteomes" id="UP000789702"/>
    </source>
</evidence>
<protein>
    <submittedName>
        <fullName evidence="1">5863_t:CDS:1</fullName>
    </submittedName>
</protein>
<evidence type="ECO:0000313" key="1">
    <source>
        <dbReference type="EMBL" id="CAG8602160.1"/>
    </source>
</evidence>
<sequence length="45" mass="4943">MPSCSFCSGILPSDAFIYKGKAYKTCNHCRISKADNKTAKQSELV</sequence>
<name>A0ACA9MNQ1_9GLOM</name>
<keyword evidence="2" id="KW-1185">Reference proteome</keyword>
<reference evidence="1" key="1">
    <citation type="submission" date="2021-06" db="EMBL/GenBank/DDBJ databases">
        <authorList>
            <person name="Kallberg Y."/>
            <person name="Tangrot J."/>
            <person name="Rosling A."/>
        </authorList>
    </citation>
    <scope>NUCLEOTIDE SEQUENCE</scope>
    <source>
        <strain evidence="1">IL203A</strain>
    </source>
</reference>
<comment type="caution">
    <text evidence="1">The sequence shown here is derived from an EMBL/GenBank/DDBJ whole genome shotgun (WGS) entry which is preliminary data.</text>
</comment>
<feature type="non-terminal residue" evidence="1">
    <location>
        <position position="45"/>
    </location>
</feature>
<proteinExistence type="predicted"/>
<gene>
    <name evidence="1" type="ORF">DHETER_LOCUS7293</name>
</gene>
<dbReference type="EMBL" id="CAJVPU010010105">
    <property type="protein sequence ID" value="CAG8602160.1"/>
    <property type="molecule type" value="Genomic_DNA"/>
</dbReference>
<dbReference type="Proteomes" id="UP000789702">
    <property type="component" value="Unassembled WGS sequence"/>
</dbReference>
<accession>A0ACA9MNQ1</accession>
<organism evidence="1 2">
    <name type="scientific">Dentiscutata heterogama</name>
    <dbReference type="NCBI Taxonomy" id="1316150"/>
    <lineage>
        <taxon>Eukaryota</taxon>
        <taxon>Fungi</taxon>
        <taxon>Fungi incertae sedis</taxon>
        <taxon>Mucoromycota</taxon>
        <taxon>Glomeromycotina</taxon>
        <taxon>Glomeromycetes</taxon>
        <taxon>Diversisporales</taxon>
        <taxon>Gigasporaceae</taxon>
        <taxon>Dentiscutata</taxon>
    </lineage>
</organism>